<dbReference type="PANTHER" id="PTHR14365:SF1">
    <property type="entry name" value="APOPTOSIS REGULATORY PROTEIN SIVA"/>
    <property type="match status" value="1"/>
</dbReference>
<dbReference type="GO" id="GO:0005175">
    <property type="term" value="F:CD27 receptor binding"/>
    <property type="evidence" value="ECO:0007669"/>
    <property type="project" value="TreeGrafter"/>
</dbReference>
<protein>
    <submittedName>
        <fullName evidence="1">Apoptosis regulatory protein Siva-like</fullName>
    </submittedName>
</protein>
<dbReference type="EMBL" id="LR790222">
    <property type="protein sequence ID" value="CAB3266084.1"/>
    <property type="molecule type" value="mRNA"/>
</dbReference>
<dbReference type="InterPro" id="IPR022773">
    <property type="entry name" value="Siva"/>
</dbReference>
<accession>A0A6F9DRL3</accession>
<dbReference type="Pfam" id="PF05458">
    <property type="entry name" value="Siva"/>
    <property type="match status" value="1"/>
</dbReference>
<organism evidence="1">
    <name type="scientific">Phallusia mammillata</name>
    <dbReference type="NCBI Taxonomy" id="59560"/>
    <lineage>
        <taxon>Eukaryota</taxon>
        <taxon>Metazoa</taxon>
        <taxon>Chordata</taxon>
        <taxon>Tunicata</taxon>
        <taxon>Ascidiacea</taxon>
        <taxon>Phlebobranchia</taxon>
        <taxon>Ascidiidae</taxon>
        <taxon>Phallusia</taxon>
    </lineage>
</organism>
<dbReference type="PANTHER" id="PTHR14365">
    <property type="entry name" value="APOPTOSIS REGULATORY PROTEIN SIVA"/>
    <property type="match status" value="1"/>
</dbReference>
<dbReference type="AlphaFoldDB" id="A0A6F9DRL3"/>
<reference evidence="1" key="1">
    <citation type="submission" date="2020-04" db="EMBL/GenBank/DDBJ databases">
        <authorList>
            <person name="Neveu A P."/>
        </authorList>
    </citation>
    <scope>NUCLEOTIDE SEQUENCE</scope>
    <source>
        <tissue evidence="1">Whole embryo</tissue>
    </source>
</reference>
<gene>
    <name evidence="1" type="primary">Siva1</name>
</gene>
<name>A0A6F9DRL3_9ASCI</name>
<proteinExistence type="evidence at transcript level"/>
<dbReference type="GO" id="GO:0097191">
    <property type="term" value="P:extrinsic apoptotic signaling pathway"/>
    <property type="evidence" value="ECO:0007669"/>
    <property type="project" value="TreeGrafter"/>
</dbReference>
<sequence length="164" mass="18482">MTKRQNPWSEDTPMQMKTHISTKEVANGIDGASYKYAILDHTRQLLLNGAKQFYSKIEQDEQNVLNNNDDNIESCEKHQQKSIIEFFSKGNKPHNQKQIHPKTVQLPNACSHLSPTSNCEFCLNSICQSCGRTCASCDKQYCSNCSILSYEGSTESALCFSCKT</sequence>
<evidence type="ECO:0000313" key="1">
    <source>
        <dbReference type="EMBL" id="CAB3266084.1"/>
    </source>
</evidence>